<accession>K0B5Z0</accession>
<dbReference type="KEGG" id="nkr:NKOR_08810"/>
<dbReference type="InterPro" id="IPR052048">
    <property type="entry name" value="ST_Response_Regulator"/>
</dbReference>
<dbReference type="GeneID" id="13724599"/>
<dbReference type="SMART" id="SM00448">
    <property type="entry name" value="REC"/>
    <property type="match status" value="1"/>
</dbReference>
<dbReference type="PATRIC" id="fig|1229908.8.peg.1904"/>
<keyword evidence="3" id="KW-1185">Reference proteome</keyword>
<reference evidence="2 3" key="1">
    <citation type="journal article" date="2012" name="J. Bacteriol.">
        <title>Draft Genome Sequence of an Ammonia-Oxidizing Archaeon, "Candidatus Nitrosopumilus koreensis" AR1, from Marine Sediment.</title>
        <authorList>
            <person name="Park S.J."/>
            <person name="Kim J.G."/>
            <person name="Jung M.Y."/>
            <person name="Kim S.J."/>
            <person name="Cha I.T."/>
            <person name="Kwon K."/>
            <person name="Lee J.H."/>
            <person name="Rhee S.K."/>
        </authorList>
    </citation>
    <scope>NUCLEOTIDE SEQUENCE [LARGE SCALE GENOMIC DNA]</scope>
    <source>
        <strain evidence="2 3">AR1</strain>
    </source>
</reference>
<proteinExistence type="predicted"/>
<dbReference type="Proteomes" id="UP000006101">
    <property type="component" value="Chromosome"/>
</dbReference>
<dbReference type="PANTHER" id="PTHR43228:SF1">
    <property type="entry name" value="TWO-COMPONENT RESPONSE REGULATOR ARR22"/>
    <property type="match status" value="1"/>
</dbReference>
<dbReference type="RefSeq" id="WP_014963991.1">
    <property type="nucleotide sequence ID" value="NC_018655.1"/>
</dbReference>
<evidence type="ECO:0000313" key="3">
    <source>
        <dbReference type="Proteomes" id="UP000006101"/>
    </source>
</evidence>
<dbReference type="Gene3D" id="3.40.50.2300">
    <property type="match status" value="1"/>
</dbReference>
<evidence type="ECO:0000313" key="2">
    <source>
        <dbReference type="EMBL" id="AFS81613.1"/>
    </source>
</evidence>
<dbReference type="AlphaFoldDB" id="K0B5Z0"/>
<dbReference type="PANTHER" id="PTHR43228">
    <property type="entry name" value="TWO-COMPONENT RESPONSE REGULATOR"/>
    <property type="match status" value="1"/>
</dbReference>
<organism evidence="2 3">
    <name type="scientific">Candidatus Nitrosopumilus koreensis AR1</name>
    <dbReference type="NCBI Taxonomy" id="1229908"/>
    <lineage>
        <taxon>Archaea</taxon>
        <taxon>Nitrososphaerota</taxon>
        <taxon>Nitrososphaeria</taxon>
        <taxon>Nitrosopumilales</taxon>
        <taxon>Nitrosopumilaceae</taxon>
        <taxon>Nitrosopumilus</taxon>
    </lineage>
</organism>
<feature type="domain" description="Response regulatory" evidence="1">
    <location>
        <begin position="4"/>
        <end position="116"/>
    </location>
</feature>
<dbReference type="HOGENOM" id="CLU_000445_69_15_2"/>
<dbReference type="PROSITE" id="PS50110">
    <property type="entry name" value="RESPONSE_REGULATORY"/>
    <property type="match status" value="1"/>
</dbReference>
<dbReference type="InterPro" id="IPR011006">
    <property type="entry name" value="CheY-like_superfamily"/>
</dbReference>
<dbReference type="STRING" id="1229908.NKOR_08810"/>
<name>K0B5Z0_9ARCH</name>
<dbReference type="SUPFAM" id="SSF52172">
    <property type="entry name" value="CheY-like"/>
    <property type="match status" value="1"/>
</dbReference>
<gene>
    <name evidence="2" type="ORF">NKOR_08810</name>
</gene>
<dbReference type="InterPro" id="IPR001789">
    <property type="entry name" value="Sig_transdc_resp-reg_receiver"/>
</dbReference>
<protein>
    <submittedName>
        <fullName evidence="2">Response regulator receiver protein</fullName>
    </submittedName>
</protein>
<sequence>MSKSVIIVDDDEDTVRLFSEFLEEKGINVVGNGFDGITAVKLFKKLKPDVTLIDLNMPNGSGFYAIKKIQEIEPTARIIAVTADTSSQTEEKLEKLNVPVIQKPFNIEHVISNINN</sequence>
<dbReference type="Pfam" id="PF00072">
    <property type="entry name" value="Response_reg"/>
    <property type="match status" value="1"/>
</dbReference>
<dbReference type="GO" id="GO:0000160">
    <property type="term" value="P:phosphorelay signal transduction system"/>
    <property type="evidence" value="ECO:0007669"/>
    <property type="project" value="InterPro"/>
</dbReference>
<evidence type="ECO:0000259" key="1">
    <source>
        <dbReference type="PROSITE" id="PS50110"/>
    </source>
</evidence>
<dbReference type="EMBL" id="CP003842">
    <property type="protein sequence ID" value="AFS81613.1"/>
    <property type="molecule type" value="Genomic_DNA"/>
</dbReference>